<accession>A0A368W2W6</accession>
<evidence type="ECO:0000256" key="5">
    <source>
        <dbReference type="ARBA" id="ARBA00023136"/>
    </source>
</evidence>
<dbReference type="InterPro" id="IPR022791">
    <property type="entry name" value="L-PG_synthase/AglD"/>
</dbReference>
<proteinExistence type="inferred from homology"/>
<dbReference type="PANTHER" id="PTHR39087:SF2">
    <property type="entry name" value="UPF0104 MEMBRANE PROTEIN MJ1595"/>
    <property type="match status" value="1"/>
</dbReference>
<keyword evidence="6" id="KW-0443">Lipid metabolism</keyword>
<dbReference type="RefSeq" id="WP_114379792.1">
    <property type="nucleotide sequence ID" value="NZ_QPJD01000005.1"/>
</dbReference>
<dbReference type="GO" id="GO:0005886">
    <property type="term" value="C:plasma membrane"/>
    <property type="evidence" value="ECO:0007669"/>
    <property type="project" value="UniProtKB-SubCell"/>
</dbReference>
<organism evidence="7 8">
    <name type="scientific">Paenibacillus prosopidis</name>
    <dbReference type="NCBI Taxonomy" id="630520"/>
    <lineage>
        <taxon>Bacteria</taxon>
        <taxon>Bacillati</taxon>
        <taxon>Bacillota</taxon>
        <taxon>Bacilli</taxon>
        <taxon>Bacillales</taxon>
        <taxon>Paenibacillaceae</taxon>
        <taxon>Paenibacillus</taxon>
    </lineage>
</organism>
<reference evidence="7 8" key="1">
    <citation type="submission" date="2018-07" db="EMBL/GenBank/DDBJ databases">
        <title>Genomic Encyclopedia of Type Strains, Phase III (KMG-III): the genomes of soil and plant-associated and newly described type strains.</title>
        <authorList>
            <person name="Whitman W."/>
        </authorList>
    </citation>
    <scope>NUCLEOTIDE SEQUENCE [LARGE SCALE GENOMIC DNA]</scope>
    <source>
        <strain evidence="7 8">CECT 7506</strain>
    </source>
</reference>
<feature type="transmembrane region" description="Helical" evidence="6">
    <location>
        <begin position="146"/>
        <end position="165"/>
    </location>
</feature>
<dbReference type="Pfam" id="PF03706">
    <property type="entry name" value="LPG_synthase_TM"/>
    <property type="match status" value="1"/>
</dbReference>
<feature type="transmembrane region" description="Helical" evidence="6">
    <location>
        <begin position="6"/>
        <end position="23"/>
    </location>
</feature>
<dbReference type="GO" id="GO:0046677">
    <property type="term" value="P:response to antibiotic"/>
    <property type="evidence" value="ECO:0007669"/>
    <property type="project" value="UniProtKB-KW"/>
</dbReference>
<comment type="subcellular location">
    <subcellularLocation>
        <location evidence="1 6">Cell membrane</location>
        <topology evidence="1 6">Multi-pass membrane protein</topology>
    </subcellularLocation>
</comment>
<keyword evidence="6" id="KW-0046">Antibiotic resistance</keyword>
<sequence length="310" mass="34965">MRIKWIIRLSAVILLAVFVWMTWRWFDKDEWLGDLLLLVKQPKWLIFMFTAYLLSFALKAEAWRRYVGSNERFGVFFHGIIYSLLVNHLLPLKVGDIVRAGFLKKMANKTWDEALHSVTVMRVLDMLTLCLYAGIGILWLGLPSSWLWVAVLLAAAILLAVIYKLPVIKKMPLIQKHLAHFKVTMLSGKGLFIMSAIAVSWILEAGIIYGIASVLKLKLGAVPLVWVNSMTIAGQIFHITPGGIGTYESTLSGSLAVLGINGREAYGAAILSHAFKFAFAFGMGAYSLLRMPLGWREARVWIKERRIEKE</sequence>
<comment type="caution">
    <text evidence="7">The sequence shown here is derived from an EMBL/GenBank/DDBJ whole genome shotgun (WGS) entry which is preliminary data.</text>
</comment>
<dbReference type="EMBL" id="QPJD01000005">
    <property type="protein sequence ID" value="RCW49050.1"/>
    <property type="molecule type" value="Genomic_DNA"/>
</dbReference>
<keyword evidence="3 6" id="KW-0812">Transmembrane</keyword>
<dbReference type="GO" id="GO:0050071">
    <property type="term" value="F:phosphatidylglycerol lysyltransferase activity"/>
    <property type="evidence" value="ECO:0007669"/>
    <property type="project" value="UniProtKB-EC"/>
</dbReference>
<evidence type="ECO:0000313" key="7">
    <source>
        <dbReference type="EMBL" id="RCW49050.1"/>
    </source>
</evidence>
<comment type="catalytic activity">
    <reaction evidence="6">
        <text>L-lysyl-tRNA(Lys) + a 1,2-diacyl-sn-glycero-3-phospho-(1'-sn-glycerol) = a 1,2-diacyl-sn-glycero-3-phospho-1'-(3'-O-L-lysyl)-sn-glycerol + tRNA(Lys)</text>
        <dbReference type="Rhea" id="RHEA:10668"/>
        <dbReference type="Rhea" id="RHEA-COMP:9696"/>
        <dbReference type="Rhea" id="RHEA-COMP:9697"/>
        <dbReference type="ChEBI" id="CHEBI:64716"/>
        <dbReference type="ChEBI" id="CHEBI:75792"/>
        <dbReference type="ChEBI" id="CHEBI:78442"/>
        <dbReference type="ChEBI" id="CHEBI:78529"/>
        <dbReference type="EC" id="2.3.2.3"/>
    </reaction>
</comment>
<name>A0A368W2W6_9BACL</name>
<keyword evidence="8" id="KW-1185">Reference proteome</keyword>
<comment type="similarity">
    <text evidence="6">Belongs to the LPG synthase family.</text>
</comment>
<feature type="transmembrane region" description="Helical" evidence="6">
    <location>
        <begin position="75"/>
        <end position="98"/>
    </location>
</feature>
<evidence type="ECO:0000313" key="8">
    <source>
        <dbReference type="Proteomes" id="UP000252415"/>
    </source>
</evidence>
<comment type="function">
    <text evidence="6">Catalyzes the transfer of a lysyl group from L-lysyl-tRNA(Lys) to membrane-bound phosphatidylglycerol (PG), which produces lysylphosphatidylglycerol (LPG), a major component of the bacterial membrane with a positive net charge. LPG synthesis contributes to bacterial virulence as it is involved in the resistance mechanism against cationic antimicrobial peptides (CAMP) produces by the host's immune system (defensins, cathelicidins) and by the competing microorganisms.</text>
</comment>
<keyword evidence="5 6" id="KW-0472">Membrane</keyword>
<gene>
    <name evidence="6" type="primary">mprF</name>
    <name evidence="7" type="ORF">DFP97_105235</name>
</gene>
<keyword evidence="6" id="KW-0808">Transferase</keyword>
<evidence type="ECO:0000256" key="3">
    <source>
        <dbReference type="ARBA" id="ARBA00022692"/>
    </source>
</evidence>
<evidence type="ECO:0000256" key="4">
    <source>
        <dbReference type="ARBA" id="ARBA00022989"/>
    </source>
</evidence>
<dbReference type="GO" id="GO:0006629">
    <property type="term" value="P:lipid metabolic process"/>
    <property type="evidence" value="ECO:0007669"/>
    <property type="project" value="UniProtKB-KW"/>
</dbReference>
<feature type="transmembrane region" description="Helical" evidence="6">
    <location>
        <begin position="186"/>
        <end position="212"/>
    </location>
</feature>
<feature type="transmembrane region" description="Helical" evidence="6">
    <location>
        <begin position="119"/>
        <end position="140"/>
    </location>
</feature>
<protein>
    <recommendedName>
        <fullName evidence="6">Phosphatidylglycerol lysyltransferase</fullName>
        <ecNumber evidence="6">2.3.2.3</ecNumber>
    </recommendedName>
    <alternativeName>
        <fullName evidence="6">Lysylphosphatidylglycerol synthase</fullName>
    </alternativeName>
</protein>
<keyword evidence="4 6" id="KW-1133">Transmembrane helix</keyword>
<dbReference type="EC" id="2.3.2.3" evidence="6"/>
<evidence type="ECO:0000256" key="2">
    <source>
        <dbReference type="ARBA" id="ARBA00022475"/>
    </source>
</evidence>
<dbReference type="OrthoDB" id="2111097at2"/>
<evidence type="ECO:0000256" key="1">
    <source>
        <dbReference type="ARBA" id="ARBA00004651"/>
    </source>
</evidence>
<keyword evidence="2" id="KW-1003">Cell membrane</keyword>
<dbReference type="AlphaFoldDB" id="A0A368W2W6"/>
<feature type="transmembrane region" description="Helical" evidence="6">
    <location>
        <begin position="44"/>
        <end position="63"/>
    </location>
</feature>
<dbReference type="Proteomes" id="UP000252415">
    <property type="component" value="Unassembled WGS sequence"/>
</dbReference>
<feature type="transmembrane region" description="Helical" evidence="6">
    <location>
        <begin position="265"/>
        <end position="289"/>
    </location>
</feature>
<evidence type="ECO:0000256" key="6">
    <source>
        <dbReference type="RuleBase" id="RU363042"/>
    </source>
</evidence>
<dbReference type="PANTHER" id="PTHR39087">
    <property type="entry name" value="UPF0104 MEMBRANE PROTEIN MJ1595"/>
    <property type="match status" value="1"/>
</dbReference>